<dbReference type="PANTHER" id="PTHR47470:SF1">
    <property type="entry name" value="FAD-DEPENDENT OXIDOREDUCTASE 2 FAD BINDING DOMAIN-CONTAINING PROTEIN"/>
    <property type="match status" value="1"/>
</dbReference>
<evidence type="ECO:0000256" key="1">
    <source>
        <dbReference type="ARBA" id="ARBA00001974"/>
    </source>
</evidence>
<dbReference type="SUPFAM" id="SSF51905">
    <property type="entry name" value="FAD/NAD(P)-binding domain"/>
    <property type="match status" value="1"/>
</dbReference>
<comment type="cofactor">
    <cofactor evidence="1">
        <name>FAD</name>
        <dbReference type="ChEBI" id="CHEBI:57692"/>
    </cofactor>
</comment>
<comment type="caution">
    <text evidence="6">The sequence shown here is derived from an EMBL/GenBank/DDBJ whole genome shotgun (WGS) entry which is preliminary data.</text>
</comment>
<gene>
    <name evidence="6" type="ORF">J2S42_002359</name>
</gene>
<dbReference type="Gene3D" id="3.50.50.60">
    <property type="entry name" value="FAD/NAD(P)-binding domain"/>
    <property type="match status" value="1"/>
</dbReference>
<evidence type="ECO:0000256" key="2">
    <source>
        <dbReference type="ARBA" id="ARBA00010790"/>
    </source>
</evidence>
<protein>
    <recommendedName>
        <fullName evidence="8">Cholesterol oxidase</fullName>
    </recommendedName>
</protein>
<name>A0AAE3VXV0_9ACTN</name>
<dbReference type="RefSeq" id="WP_307238458.1">
    <property type="nucleotide sequence ID" value="NZ_JAUSUZ010000001.1"/>
</dbReference>
<reference evidence="6 7" key="1">
    <citation type="submission" date="2023-07" db="EMBL/GenBank/DDBJ databases">
        <title>Sequencing the genomes of 1000 actinobacteria strains.</title>
        <authorList>
            <person name="Klenk H.-P."/>
        </authorList>
    </citation>
    <scope>NUCLEOTIDE SEQUENCE [LARGE SCALE GENOMIC DNA]</scope>
    <source>
        <strain evidence="6 7">DSM 44709</strain>
    </source>
</reference>
<comment type="similarity">
    <text evidence="2">Belongs to the GMC oxidoreductase family.</text>
</comment>
<keyword evidence="7" id="KW-1185">Reference proteome</keyword>
<evidence type="ECO:0000313" key="7">
    <source>
        <dbReference type="Proteomes" id="UP001240236"/>
    </source>
</evidence>
<dbReference type="InterPro" id="IPR036188">
    <property type="entry name" value="FAD/NAD-bd_sf"/>
</dbReference>
<dbReference type="PANTHER" id="PTHR47470">
    <property type="entry name" value="CHOLESTEROL OXIDASE"/>
    <property type="match status" value="1"/>
</dbReference>
<dbReference type="GO" id="GO:0016491">
    <property type="term" value="F:oxidoreductase activity"/>
    <property type="evidence" value="ECO:0007669"/>
    <property type="project" value="UniProtKB-KW"/>
</dbReference>
<evidence type="ECO:0008006" key="8">
    <source>
        <dbReference type="Google" id="ProtNLM"/>
    </source>
</evidence>
<evidence type="ECO:0000256" key="3">
    <source>
        <dbReference type="ARBA" id="ARBA00022630"/>
    </source>
</evidence>
<dbReference type="EMBL" id="JAUSUZ010000001">
    <property type="protein sequence ID" value="MDQ0365690.1"/>
    <property type="molecule type" value="Genomic_DNA"/>
</dbReference>
<proteinExistence type="inferred from homology"/>
<keyword evidence="3" id="KW-0285">Flavoprotein</keyword>
<evidence type="ECO:0000256" key="4">
    <source>
        <dbReference type="ARBA" id="ARBA00022827"/>
    </source>
</evidence>
<keyword evidence="4" id="KW-0274">FAD</keyword>
<dbReference type="Pfam" id="PF13450">
    <property type="entry name" value="NAD_binding_8"/>
    <property type="match status" value="1"/>
</dbReference>
<sequence length="162" mass="17708">MAVELTRRNVLALGAAAMLPSLPGARGRGAPRREHHRVVIVGSGYGGAIAAYRLAEAGVRSVVLERGRRWPVLPGGDTFPPFLAPDRRSSWFTPTPVYPGMPPVVYRPYAGLFERVRGDGMDVITGAGVGGLPLVDGVMLQPDGDVFSRRRRRRRRRTNRDP</sequence>
<dbReference type="Proteomes" id="UP001240236">
    <property type="component" value="Unassembled WGS sequence"/>
</dbReference>
<dbReference type="InterPro" id="IPR052542">
    <property type="entry name" value="Cholesterol_Oxidase"/>
</dbReference>
<evidence type="ECO:0000256" key="5">
    <source>
        <dbReference type="ARBA" id="ARBA00023002"/>
    </source>
</evidence>
<organism evidence="6 7">
    <name type="scientific">Catenuloplanes indicus</name>
    <dbReference type="NCBI Taxonomy" id="137267"/>
    <lineage>
        <taxon>Bacteria</taxon>
        <taxon>Bacillati</taxon>
        <taxon>Actinomycetota</taxon>
        <taxon>Actinomycetes</taxon>
        <taxon>Micromonosporales</taxon>
        <taxon>Micromonosporaceae</taxon>
        <taxon>Catenuloplanes</taxon>
    </lineage>
</organism>
<evidence type="ECO:0000313" key="6">
    <source>
        <dbReference type="EMBL" id="MDQ0365690.1"/>
    </source>
</evidence>
<keyword evidence="5" id="KW-0560">Oxidoreductase</keyword>
<dbReference type="AlphaFoldDB" id="A0AAE3VXV0"/>
<accession>A0AAE3VXV0</accession>